<name>A0A9P0CZL4_9CUCU</name>
<dbReference type="EMBL" id="OV651832">
    <property type="protein sequence ID" value="CAH1107171.1"/>
    <property type="molecule type" value="Genomic_DNA"/>
</dbReference>
<feature type="region of interest" description="Disordered" evidence="1">
    <location>
        <begin position="897"/>
        <end position="985"/>
    </location>
</feature>
<dbReference type="Proteomes" id="UP001153636">
    <property type="component" value="Chromosome 20"/>
</dbReference>
<evidence type="ECO:0000313" key="2">
    <source>
        <dbReference type="EMBL" id="CAH1107171.1"/>
    </source>
</evidence>
<dbReference type="OrthoDB" id="6818650at2759"/>
<feature type="compositionally biased region" description="Polar residues" evidence="1">
    <location>
        <begin position="608"/>
        <end position="622"/>
    </location>
</feature>
<feature type="compositionally biased region" description="Polar residues" evidence="1">
    <location>
        <begin position="940"/>
        <end position="985"/>
    </location>
</feature>
<feature type="region of interest" description="Disordered" evidence="1">
    <location>
        <begin position="122"/>
        <end position="190"/>
    </location>
</feature>
<feature type="compositionally biased region" description="Basic and acidic residues" evidence="1">
    <location>
        <begin position="127"/>
        <end position="142"/>
    </location>
</feature>
<proteinExistence type="predicted"/>
<feature type="compositionally biased region" description="Polar residues" evidence="1">
    <location>
        <begin position="1021"/>
        <end position="1030"/>
    </location>
</feature>
<protein>
    <submittedName>
        <fullName evidence="2">Uncharacterized protein</fullName>
    </submittedName>
</protein>
<accession>A0A9P0CZL4</accession>
<feature type="compositionally biased region" description="Polar residues" evidence="1">
    <location>
        <begin position="1208"/>
        <end position="1217"/>
    </location>
</feature>
<feature type="compositionally biased region" description="Polar residues" evidence="1">
    <location>
        <begin position="238"/>
        <end position="255"/>
    </location>
</feature>
<feature type="compositionally biased region" description="Basic and acidic residues" evidence="1">
    <location>
        <begin position="1055"/>
        <end position="1064"/>
    </location>
</feature>
<evidence type="ECO:0000256" key="1">
    <source>
        <dbReference type="SAM" id="MobiDB-lite"/>
    </source>
</evidence>
<sequence length="1733" mass="195247">MSTNNSPNLMGSDDQYRKNSTQKFFTKKSLEKGNSLKANPDTNTNKLPNTTILNSAENTQTVPNTQLARQNTNPNKILESLEKGNSLKVSTDSTTDDLTSKQNKNLTGNTQTVPLEHAASLNKNPHKNLESLEKDGHRKSSEKTINWESMENTVVTRNSNSNIKESSENTDSATGHIKQSSEKTINCESMENTVVTRNSNPNNKESSENTDSAIGHIKQSTEKTDSATSMSHVRESLSKTARYSDSTEQYESMENYSVDGASDSSLDSLEKSDNVIRSDPNESLEKLINDLEDSNADSLSPDKLNDTVLDMDEQENQPKLPIEEKNRTTFLEKKKYGENLNFSQTTFKTLELPKNVITRPLDFGQNARSSGDSSTITPINTPILNSANNTLTQGAEGASGSSTKRVQSINDVNPFKKVFAAESGRTDQTGGGSSNFQFDFVQAPTAVNKPFSQFESMQPAKNTGTIKRTTLQADPRIKVTVLNNDIPPQTTQKILNFNSAYCTSEDENKPPYYNYGNTQLPTSPNSTFQLRDKPLSQNQPMETDPAPGTNPPFQTPRKFSKNFQMLMREKTKKSITKTNNRFQPLTDESETEYEDDLDRIIKRKRVSSTRTPKSNKNTSKNVIQAEETIESILAENKNNNPPKTTSNPKNKSTMPPIVIDGKTSNQASLISDIKEIVKGNFSIKHTNNSTILFVDDKEDHCKMVENIRAEKLPFHTYTTKDDKTHAFVLRGLADGTKIPDIVEDLQEEYEIKVKEIFRMNTKNRPLFLVVTDPSMTLDYLNKNARRVLYTRVTWELRKSVKLIIQCHNCQQSVTPCMGEPSGAAIPSGKPANTAKIAESKTELSQRLSSRVKAYNKLIQESRESYIRNPNISRNKKRIILSSSIKTVSTEDLTINLGEKSSTAGDPRPNFPKLESMEKTVRTSNTTRDRRHSTGEPPKSPSATQSASQDESHSKLQSMENDNLQSMQKQNLQSLEKTLSDSGLAQSLQSKENAFYLLSKRHESGESKTSEDSEMEADSSENGSFERNNTHTAKKAKRNSPKGPKTDSSESSENELSERANDSRSIEQLYLDSTDKDDRDGSDVAKSQGFPETLEKTKKLKSLEKTELESMENENLESMEKIKNFKFTPRRHEQANKKNEDDFVSDYVSIPSAEGLKITIKQCDVPQALRKNIMEYNSGQELSGDENHSSRLKQTLVTPILHPLPDQPSELTLPSGRTQPLPPKIYKPRPKPNPPPVIEKPPPPLPTSPNSTFPLQRNKRITEANKDLNRIDIISPDEKMDTQDFISPPKLNGHLKRMMKQKAIASLPKPVETRNRFQVLTESEEEEEDEEILKKRELARKERREKAGNQRKNSTADRKAENPSANNNNKKDTIQAKKKNYMPPIVMDGVPEDHQGLTGVLREIIKGNFNLKYTNNSTIVFTEDKDDYDNVIRNIKSEEMSFHTYTNKTEKSHAFVLRGLGDGTKIDDLEEDLMQNYEIKTRSIYRMTTRNRPLFLNETNHSDGGDVNINTLFKENNTQNVLVVASTSPYFNKNETNHSDEGNANINTLSKESNTPNVLVVPSTSTYIDNEELTIFEAEDVVDRSTNLKVIYSGNSNILEETTTNIETQHKHQTSDLVERALIFAEDSDDSIKDRTYNPSSDENSSEDGFDQTVQVEENEELMSETIVRPSTGRPKKGRKRKFLQQDRNIRKKKTNSNDEYYSAKGKLIKPKDFIDFTCTCKIKCHEKVSAIRL</sequence>
<evidence type="ECO:0000313" key="3">
    <source>
        <dbReference type="Proteomes" id="UP001153636"/>
    </source>
</evidence>
<reference evidence="2" key="1">
    <citation type="submission" date="2022-01" db="EMBL/GenBank/DDBJ databases">
        <authorList>
            <person name="King R."/>
        </authorList>
    </citation>
    <scope>NUCLEOTIDE SEQUENCE</scope>
</reference>
<feature type="compositionally biased region" description="Polar residues" evidence="1">
    <location>
        <begin position="143"/>
        <end position="157"/>
    </location>
</feature>
<feature type="compositionally biased region" description="Low complexity" evidence="1">
    <location>
        <begin position="636"/>
        <end position="653"/>
    </location>
</feature>
<feature type="compositionally biased region" description="Basic and acidic residues" evidence="1">
    <location>
        <begin position="1072"/>
        <end position="1082"/>
    </location>
</feature>
<feature type="region of interest" description="Disordered" evidence="1">
    <location>
        <begin position="998"/>
        <end position="1097"/>
    </location>
</feature>
<feature type="region of interest" description="Disordered" evidence="1">
    <location>
        <begin position="632"/>
        <end position="654"/>
    </location>
</feature>
<feature type="region of interest" description="Disordered" evidence="1">
    <location>
        <begin position="508"/>
        <end position="557"/>
    </location>
</feature>
<feature type="region of interest" description="Disordered" evidence="1">
    <location>
        <begin position="1628"/>
        <end position="1649"/>
    </location>
</feature>
<feature type="region of interest" description="Disordered" evidence="1">
    <location>
        <begin position="1"/>
        <end position="50"/>
    </location>
</feature>
<gene>
    <name evidence="2" type="ORF">PSYICH_LOCUS7964</name>
</gene>
<feature type="compositionally biased region" description="Basic and acidic residues" evidence="1">
    <location>
        <begin position="999"/>
        <end position="1010"/>
    </location>
</feature>
<feature type="region of interest" description="Disordered" evidence="1">
    <location>
        <begin position="219"/>
        <end position="268"/>
    </location>
</feature>
<feature type="region of interest" description="Disordered" evidence="1">
    <location>
        <begin position="1338"/>
        <end position="1374"/>
    </location>
</feature>
<feature type="compositionally biased region" description="Basic and acidic residues" evidence="1">
    <location>
        <begin position="1338"/>
        <end position="1360"/>
    </location>
</feature>
<feature type="compositionally biased region" description="Polar residues" evidence="1">
    <location>
        <begin position="36"/>
        <end position="50"/>
    </location>
</feature>
<feature type="compositionally biased region" description="Polar residues" evidence="1">
    <location>
        <begin position="101"/>
        <end position="110"/>
    </location>
</feature>
<feature type="region of interest" description="Disordered" evidence="1">
    <location>
        <begin position="195"/>
        <end position="214"/>
    </location>
</feature>
<feature type="compositionally biased region" description="Pro residues" evidence="1">
    <location>
        <begin position="1219"/>
        <end position="1246"/>
    </location>
</feature>
<feature type="region of interest" description="Disordered" evidence="1">
    <location>
        <begin position="571"/>
        <end position="594"/>
    </location>
</feature>
<feature type="region of interest" description="Disordered" evidence="1">
    <location>
        <begin position="1199"/>
        <end position="1253"/>
    </location>
</feature>
<organism evidence="2 3">
    <name type="scientific">Psylliodes chrysocephalus</name>
    <dbReference type="NCBI Taxonomy" id="3402493"/>
    <lineage>
        <taxon>Eukaryota</taxon>
        <taxon>Metazoa</taxon>
        <taxon>Ecdysozoa</taxon>
        <taxon>Arthropoda</taxon>
        <taxon>Hexapoda</taxon>
        <taxon>Insecta</taxon>
        <taxon>Pterygota</taxon>
        <taxon>Neoptera</taxon>
        <taxon>Endopterygota</taxon>
        <taxon>Coleoptera</taxon>
        <taxon>Polyphaga</taxon>
        <taxon>Cucujiformia</taxon>
        <taxon>Chrysomeloidea</taxon>
        <taxon>Chrysomelidae</taxon>
        <taxon>Galerucinae</taxon>
        <taxon>Alticini</taxon>
        <taxon>Psylliodes</taxon>
    </lineage>
</organism>
<keyword evidence="3" id="KW-1185">Reference proteome</keyword>
<feature type="region of interest" description="Disordered" evidence="1">
    <location>
        <begin position="82"/>
        <end position="110"/>
    </location>
</feature>
<feature type="region of interest" description="Disordered" evidence="1">
    <location>
        <begin position="605"/>
        <end position="624"/>
    </location>
</feature>
<feature type="compositionally biased region" description="Polar residues" evidence="1">
    <location>
        <begin position="515"/>
        <end position="541"/>
    </location>
</feature>